<dbReference type="Gene3D" id="3.40.50.300">
    <property type="entry name" value="P-loop containing nucleotide triphosphate hydrolases"/>
    <property type="match status" value="1"/>
</dbReference>
<dbReference type="GO" id="GO:0005524">
    <property type="term" value="F:ATP binding"/>
    <property type="evidence" value="ECO:0007669"/>
    <property type="project" value="UniProtKB-UniRule"/>
</dbReference>
<feature type="site" description="Interaction with substrate tRNA" evidence="10">
    <location>
        <position position="119"/>
    </location>
</feature>
<dbReference type="RefSeq" id="WP_089738047.1">
    <property type="nucleotide sequence ID" value="NZ_FOGL01000001.1"/>
</dbReference>
<accession>A0A1H9LCA7</accession>
<dbReference type="PANTHER" id="PTHR11088:SF60">
    <property type="entry name" value="TRNA DIMETHYLALLYLTRANSFERASE"/>
    <property type="match status" value="1"/>
</dbReference>
<keyword evidence="8 10" id="KW-0460">Magnesium</keyword>
<evidence type="ECO:0000256" key="3">
    <source>
        <dbReference type="ARBA" id="ARBA00005842"/>
    </source>
</evidence>
<feature type="binding site" evidence="10">
    <location>
        <begin position="10"/>
        <end position="17"/>
    </location>
    <ligand>
        <name>ATP</name>
        <dbReference type="ChEBI" id="CHEBI:30616"/>
    </ligand>
</feature>
<dbReference type="GO" id="GO:0006400">
    <property type="term" value="P:tRNA modification"/>
    <property type="evidence" value="ECO:0007669"/>
    <property type="project" value="TreeGrafter"/>
</dbReference>
<dbReference type="SUPFAM" id="SSF52540">
    <property type="entry name" value="P-loop containing nucleoside triphosphate hydrolases"/>
    <property type="match status" value="1"/>
</dbReference>
<comment type="cofactor">
    <cofactor evidence="1 10">
        <name>Mg(2+)</name>
        <dbReference type="ChEBI" id="CHEBI:18420"/>
    </cofactor>
</comment>
<evidence type="ECO:0000256" key="12">
    <source>
        <dbReference type="RuleBase" id="RU003784"/>
    </source>
</evidence>
<keyword evidence="15" id="KW-1185">Reference proteome</keyword>
<evidence type="ECO:0000313" key="14">
    <source>
        <dbReference type="EMBL" id="SER08603.1"/>
    </source>
</evidence>
<evidence type="ECO:0000256" key="13">
    <source>
        <dbReference type="RuleBase" id="RU003785"/>
    </source>
</evidence>
<evidence type="ECO:0000256" key="9">
    <source>
        <dbReference type="ARBA" id="ARBA00049563"/>
    </source>
</evidence>
<dbReference type="EMBL" id="FOGL01000001">
    <property type="protein sequence ID" value="SER08603.1"/>
    <property type="molecule type" value="Genomic_DNA"/>
</dbReference>
<protein>
    <recommendedName>
        <fullName evidence="10">tRNA dimethylallyltransferase</fullName>
        <ecNumber evidence="10">2.5.1.75</ecNumber>
    </recommendedName>
    <alternativeName>
        <fullName evidence="10">Dimethylallyl diphosphate:tRNA dimethylallyltransferase</fullName>
        <shortName evidence="10">DMAPP:tRNA dimethylallyltransferase</shortName>
        <shortName evidence="10">DMATase</shortName>
    </alternativeName>
    <alternativeName>
        <fullName evidence="10">Isopentenyl-diphosphate:tRNA isopentenyltransferase</fullName>
        <shortName evidence="10">IPP transferase</shortName>
        <shortName evidence="10">IPPT</shortName>
        <shortName evidence="10">IPTase</shortName>
    </alternativeName>
</protein>
<evidence type="ECO:0000256" key="1">
    <source>
        <dbReference type="ARBA" id="ARBA00001946"/>
    </source>
</evidence>
<dbReference type="STRING" id="531814.SAMN04487944_101177"/>
<comment type="similarity">
    <text evidence="3 10 13">Belongs to the IPP transferase family.</text>
</comment>
<evidence type="ECO:0000256" key="6">
    <source>
        <dbReference type="ARBA" id="ARBA00022741"/>
    </source>
</evidence>
<keyword evidence="7 10" id="KW-0067">ATP-binding</keyword>
<dbReference type="Proteomes" id="UP000199687">
    <property type="component" value="Unassembled WGS sequence"/>
</dbReference>
<sequence>MRKKIIVIVGPTAVGKTALSIEAAKKFDGEVISGDSMQVYRHLNIGTAKVTKEEMKGIPHHLIDILHPGDNFSVADFQHRVRECIDDIYSRNKTVIIAGGTGLYIQSVLYDYNFSDQARSMDYQEEIEKEIKEKGIESAYNRLKTVDPDQAAKIHPNNERRLIRALEVYDRTGFTMTEQQQRQHESRYDPYIVGLEMERTILYNRINRRVEAMLEQGLLEEVRRMVDQGLEYSQAMRGIGYKELLPYIKGEISLDQAVELLKRNSRRFAKRQYTWFRNKMSVHWYGILPETKDQVFENILKDLEGFLRKK</sequence>
<dbReference type="GO" id="GO:0052381">
    <property type="term" value="F:tRNA dimethylallyltransferase activity"/>
    <property type="evidence" value="ECO:0007669"/>
    <property type="project" value="UniProtKB-UniRule"/>
</dbReference>
<dbReference type="Pfam" id="PF01715">
    <property type="entry name" value="IPPT"/>
    <property type="match status" value="1"/>
</dbReference>
<keyword evidence="4 10" id="KW-0808">Transferase</keyword>
<dbReference type="HAMAP" id="MF_00185">
    <property type="entry name" value="IPP_trans"/>
    <property type="match status" value="1"/>
</dbReference>
<evidence type="ECO:0000256" key="8">
    <source>
        <dbReference type="ARBA" id="ARBA00022842"/>
    </source>
</evidence>
<dbReference type="Gene3D" id="1.10.20.140">
    <property type="match status" value="1"/>
</dbReference>
<evidence type="ECO:0000256" key="11">
    <source>
        <dbReference type="RuleBase" id="RU003783"/>
    </source>
</evidence>
<dbReference type="InterPro" id="IPR018022">
    <property type="entry name" value="IPT"/>
</dbReference>
<dbReference type="PANTHER" id="PTHR11088">
    <property type="entry name" value="TRNA DIMETHYLALLYLTRANSFERASE"/>
    <property type="match status" value="1"/>
</dbReference>
<proteinExistence type="inferred from homology"/>
<gene>
    <name evidence="10" type="primary">miaA</name>
    <name evidence="14" type="ORF">SAMN04487944_101177</name>
</gene>
<evidence type="ECO:0000256" key="5">
    <source>
        <dbReference type="ARBA" id="ARBA00022694"/>
    </source>
</evidence>
<name>A0A1H9LCA7_9BACI</name>
<dbReference type="AlphaFoldDB" id="A0A1H9LCA7"/>
<comment type="subunit">
    <text evidence="10">Monomer.</text>
</comment>
<dbReference type="OrthoDB" id="9776390at2"/>
<feature type="region of interest" description="Interaction with substrate tRNA" evidence="10">
    <location>
        <begin position="35"/>
        <end position="38"/>
    </location>
</feature>
<evidence type="ECO:0000256" key="2">
    <source>
        <dbReference type="ARBA" id="ARBA00003213"/>
    </source>
</evidence>
<comment type="caution">
    <text evidence="10">Lacks conserved residue(s) required for the propagation of feature annotation.</text>
</comment>
<dbReference type="InterPro" id="IPR039657">
    <property type="entry name" value="Dimethylallyltransferase"/>
</dbReference>
<organism evidence="14 15">
    <name type="scientific">Gracilibacillus ureilyticus</name>
    <dbReference type="NCBI Taxonomy" id="531814"/>
    <lineage>
        <taxon>Bacteria</taxon>
        <taxon>Bacillati</taxon>
        <taxon>Bacillota</taxon>
        <taxon>Bacilli</taxon>
        <taxon>Bacillales</taxon>
        <taxon>Bacillaceae</taxon>
        <taxon>Gracilibacillus</taxon>
    </lineage>
</organism>
<evidence type="ECO:0000313" key="15">
    <source>
        <dbReference type="Proteomes" id="UP000199687"/>
    </source>
</evidence>
<dbReference type="InterPro" id="IPR027417">
    <property type="entry name" value="P-loop_NTPase"/>
</dbReference>
<dbReference type="NCBIfam" id="TIGR00174">
    <property type="entry name" value="miaA"/>
    <property type="match status" value="1"/>
</dbReference>
<comment type="function">
    <text evidence="2 10 12">Catalyzes the transfer of a dimethylallyl group onto the adenine at position 37 in tRNAs that read codons beginning with uridine, leading to the formation of N6-(dimethylallyl)adenosine (i(6)A).</text>
</comment>
<feature type="binding site" evidence="10">
    <location>
        <begin position="12"/>
        <end position="17"/>
    </location>
    <ligand>
        <name>substrate</name>
    </ligand>
</feature>
<evidence type="ECO:0000256" key="10">
    <source>
        <dbReference type="HAMAP-Rule" id="MF_00185"/>
    </source>
</evidence>
<dbReference type="EC" id="2.5.1.75" evidence="10"/>
<keyword evidence="6 10" id="KW-0547">Nucleotide-binding</keyword>
<keyword evidence="5 10" id="KW-0819">tRNA processing</keyword>
<comment type="catalytic activity">
    <reaction evidence="9 10 11">
        <text>adenosine(37) in tRNA + dimethylallyl diphosphate = N(6)-dimethylallyladenosine(37) in tRNA + diphosphate</text>
        <dbReference type="Rhea" id="RHEA:26482"/>
        <dbReference type="Rhea" id="RHEA-COMP:10162"/>
        <dbReference type="Rhea" id="RHEA-COMP:10375"/>
        <dbReference type="ChEBI" id="CHEBI:33019"/>
        <dbReference type="ChEBI" id="CHEBI:57623"/>
        <dbReference type="ChEBI" id="CHEBI:74411"/>
        <dbReference type="ChEBI" id="CHEBI:74415"/>
        <dbReference type="EC" id="2.5.1.75"/>
    </reaction>
</comment>
<evidence type="ECO:0000256" key="7">
    <source>
        <dbReference type="ARBA" id="ARBA00022840"/>
    </source>
</evidence>
<reference evidence="14 15" key="1">
    <citation type="submission" date="2016-10" db="EMBL/GenBank/DDBJ databases">
        <authorList>
            <person name="de Groot N.N."/>
        </authorList>
    </citation>
    <scope>NUCLEOTIDE SEQUENCE [LARGE SCALE GENOMIC DNA]</scope>
    <source>
        <strain evidence="14 15">CGMCC 1.7727</strain>
    </source>
</reference>
<evidence type="ECO:0000256" key="4">
    <source>
        <dbReference type="ARBA" id="ARBA00022679"/>
    </source>
</evidence>
<feature type="site" description="Interaction with substrate tRNA" evidence="10">
    <location>
        <position position="101"/>
    </location>
</feature>